<protein>
    <submittedName>
        <fullName evidence="1">Uncharacterized protein</fullName>
    </submittedName>
</protein>
<gene>
    <name evidence="1" type="ORF">KP78_37420</name>
</gene>
<dbReference type="Proteomes" id="UP000031938">
    <property type="component" value="Unassembled WGS sequence"/>
</dbReference>
<keyword evidence="2" id="KW-1185">Reference proteome</keyword>
<proteinExistence type="predicted"/>
<evidence type="ECO:0000313" key="2">
    <source>
        <dbReference type="Proteomes" id="UP000031938"/>
    </source>
</evidence>
<evidence type="ECO:0000313" key="1">
    <source>
        <dbReference type="EMBL" id="KIL43918.1"/>
    </source>
</evidence>
<dbReference type="EMBL" id="JXRP01000020">
    <property type="protein sequence ID" value="KIL43918.1"/>
    <property type="molecule type" value="Genomic_DNA"/>
</dbReference>
<name>A0A0C2VIU6_9BACL</name>
<organism evidence="1 2">
    <name type="scientific">Jeotgalibacillus soli</name>
    <dbReference type="NCBI Taxonomy" id="889306"/>
    <lineage>
        <taxon>Bacteria</taxon>
        <taxon>Bacillati</taxon>
        <taxon>Bacillota</taxon>
        <taxon>Bacilli</taxon>
        <taxon>Bacillales</taxon>
        <taxon>Caryophanaceae</taxon>
        <taxon>Jeotgalibacillus</taxon>
    </lineage>
</organism>
<reference evidence="1 2" key="1">
    <citation type="submission" date="2015-01" db="EMBL/GenBank/DDBJ databases">
        <title>Genome sequencing of Jeotgalibacillus soli.</title>
        <authorList>
            <person name="Goh K.M."/>
            <person name="Chan K.-G."/>
            <person name="Yaakop A.S."/>
            <person name="Ee R."/>
            <person name="Gan H.M."/>
            <person name="Chan C.S."/>
        </authorList>
    </citation>
    <scope>NUCLEOTIDE SEQUENCE [LARGE SCALE GENOMIC DNA]</scope>
    <source>
        <strain evidence="1 2">P9</strain>
    </source>
</reference>
<dbReference type="PATRIC" id="fig|889306.3.peg.3758"/>
<accession>A0A0C2VIU6</accession>
<comment type="caution">
    <text evidence="1">The sequence shown here is derived from an EMBL/GenBank/DDBJ whole genome shotgun (WGS) entry which is preliminary data.</text>
</comment>
<sequence>MAAYDLEGLAAGAGQRKEAQAACSDLTSIRRDARVGALCQ</sequence>
<dbReference type="AlphaFoldDB" id="A0A0C2VIU6"/>